<dbReference type="PANTHER" id="PTHR30027:SF3">
    <property type="entry name" value="16S RRNA (URACIL(1498)-N(3))-METHYLTRANSFERASE"/>
    <property type="match status" value="1"/>
</dbReference>
<comment type="similarity">
    <text evidence="2 12">Belongs to the RNA methyltransferase RsmE family.</text>
</comment>
<evidence type="ECO:0000256" key="9">
    <source>
        <dbReference type="ARBA" id="ARBA00022691"/>
    </source>
</evidence>
<dbReference type="NCBIfam" id="TIGR00046">
    <property type="entry name" value="RsmE family RNA methyltransferase"/>
    <property type="match status" value="1"/>
</dbReference>
<dbReference type="SUPFAM" id="SSF88697">
    <property type="entry name" value="PUA domain-like"/>
    <property type="match status" value="1"/>
</dbReference>
<dbReference type="GO" id="GO:0070475">
    <property type="term" value="P:rRNA base methylation"/>
    <property type="evidence" value="ECO:0007669"/>
    <property type="project" value="TreeGrafter"/>
</dbReference>
<evidence type="ECO:0000313" key="16">
    <source>
        <dbReference type="Proteomes" id="UP000264589"/>
    </source>
</evidence>
<sequence>MAKPPPRLFLPSDLEAGAGLPLDGARWHYLHNVLRLGEGDEVLLFNGRDGEWRAHIQGAEKRRGAVTLSVQTREQVTVPDLTLLFAPLKKDPTELIIQKGTELGVRSFQPVVTRRTQLAKGGLKADRLEIIAMEAAEQCERLDLPQIAEPVPLEAALDALPSGTRLVFCDEAGDASDQRWGGEHGRATPMATRLADAETGGPWALLIGPEGGFSPEERAMLRERDGVLAVSLGPRILKAETAAIAAITILQAHQGDFR</sequence>
<keyword evidence="7 12" id="KW-0489">Methyltransferase</keyword>
<dbReference type="Gene3D" id="2.40.240.20">
    <property type="entry name" value="Hypothetical PUA domain-like, domain 1"/>
    <property type="match status" value="1"/>
</dbReference>
<comment type="subcellular location">
    <subcellularLocation>
        <location evidence="1 12">Cytoplasm</location>
    </subcellularLocation>
</comment>
<protein>
    <recommendedName>
        <fullName evidence="4 12">Ribosomal RNA small subunit methyltransferase E</fullName>
        <ecNumber evidence="3 12">2.1.1.193</ecNumber>
    </recommendedName>
</protein>
<keyword evidence="9 12" id="KW-0949">S-adenosyl-L-methionine</keyword>
<dbReference type="FunCoup" id="A0A371RF46">
    <property type="interactions" value="349"/>
</dbReference>
<dbReference type="InterPro" id="IPR006700">
    <property type="entry name" value="RsmE"/>
</dbReference>
<evidence type="ECO:0000256" key="4">
    <source>
        <dbReference type="ARBA" id="ARBA00013673"/>
    </source>
</evidence>
<dbReference type="InParanoid" id="A0A371RF46"/>
<dbReference type="GO" id="GO:0005737">
    <property type="term" value="C:cytoplasm"/>
    <property type="evidence" value="ECO:0007669"/>
    <property type="project" value="UniProtKB-SubCell"/>
</dbReference>
<dbReference type="Pfam" id="PF04452">
    <property type="entry name" value="Methyltrans_RNA"/>
    <property type="match status" value="1"/>
</dbReference>
<keyword evidence="8 12" id="KW-0808">Transferase</keyword>
<evidence type="ECO:0000256" key="7">
    <source>
        <dbReference type="ARBA" id="ARBA00022603"/>
    </source>
</evidence>
<evidence type="ECO:0000256" key="5">
    <source>
        <dbReference type="ARBA" id="ARBA00022490"/>
    </source>
</evidence>
<dbReference type="RefSeq" id="WP_116390678.1">
    <property type="nucleotide sequence ID" value="NZ_QUQO01000001.1"/>
</dbReference>
<dbReference type="NCBIfam" id="NF008696">
    <property type="entry name" value="PRK11713.3-5"/>
    <property type="match status" value="1"/>
</dbReference>
<evidence type="ECO:0000256" key="2">
    <source>
        <dbReference type="ARBA" id="ARBA00005528"/>
    </source>
</evidence>
<name>A0A371RF46_9PROT</name>
<dbReference type="OrthoDB" id="9815641at2"/>
<comment type="catalytic activity">
    <reaction evidence="11 12">
        <text>uridine(1498) in 16S rRNA + S-adenosyl-L-methionine = N(3)-methyluridine(1498) in 16S rRNA + S-adenosyl-L-homocysteine + H(+)</text>
        <dbReference type="Rhea" id="RHEA:42920"/>
        <dbReference type="Rhea" id="RHEA-COMP:10283"/>
        <dbReference type="Rhea" id="RHEA-COMP:10284"/>
        <dbReference type="ChEBI" id="CHEBI:15378"/>
        <dbReference type="ChEBI" id="CHEBI:57856"/>
        <dbReference type="ChEBI" id="CHEBI:59789"/>
        <dbReference type="ChEBI" id="CHEBI:65315"/>
        <dbReference type="ChEBI" id="CHEBI:74502"/>
        <dbReference type="EC" id="2.1.1.193"/>
    </reaction>
</comment>
<dbReference type="EMBL" id="QUQO01000001">
    <property type="protein sequence ID" value="RFB04050.1"/>
    <property type="molecule type" value="Genomic_DNA"/>
</dbReference>
<comment type="function">
    <text evidence="10 12">Specifically methylates the N3 position of the uracil ring of uridine 1498 (m3U1498) in 16S rRNA. Acts on the fully assembled 30S ribosomal subunit.</text>
</comment>
<dbReference type="InterPro" id="IPR015947">
    <property type="entry name" value="PUA-like_sf"/>
</dbReference>
<evidence type="ECO:0000256" key="11">
    <source>
        <dbReference type="ARBA" id="ARBA00047944"/>
    </source>
</evidence>
<accession>A0A371RF46</accession>
<evidence type="ECO:0000256" key="10">
    <source>
        <dbReference type="ARBA" id="ARBA00025699"/>
    </source>
</evidence>
<dbReference type="AlphaFoldDB" id="A0A371RF46"/>
<evidence type="ECO:0000256" key="3">
    <source>
        <dbReference type="ARBA" id="ARBA00012328"/>
    </source>
</evidence>
<dbReference type="Pfam" id="PF20260">
    <property type="entry name" value="PUA_4"/>
    <property type="match status" value="1"/>
</dbReference>
<feature type="domain" description="Ribosomal RNA small subunit methyltransferase E methyltransferase" evidence="13">
    <location>
        <begin position="80"/>
        <end position="251"/>
    </location>
</feature>
<dbReference type="Proteomes" id="UP000264589">
    <property type="component" value="Unassembled WGS sequence"/>
</dbReference>
<dbReference type="CDD" id="cd18084">
    <property type="entry name" value="RsmE-like"/>
    <property type="match status" value="1"/>
</dbReference>
<keyword evidence="6 12" id="KW-0698">rRNA processing</keyword>
<gene>
    <name evidence="15" type="ORF">DX908_01375</name>
</gene>
<evidence type="ECO:0000256" key="8">
    <source>
        <dbReference type="ARBA" id="ARBA00022679"/>
    </source>
</evidence>
<keyword evidence="5 12" id="KW-0963">Cytoplasm</keyword>
<dbReference type="InterPro" id="IPR046887">
    <property type="entry name" value="RsmE_PUA-like"/>
</dbReference>
<dbReference type="SUPFAM" id="SSF75217">
    <property type="entry name" value="alpha/beta knot"/>
    <property type="match status" value="1"/>
</dbReference>
<evidence type="ECO:0000313" key="15">
    <source>
        <dbReference type="EMBL" id="RFB04050.1"/>
    </source>
</evidence>
<evidence type="ECO:0000259" key="14">
    <source>
        <dbReference type="Pfam" id="PF20260"/>
    </source>
</evidence>
<dbReference type="InterPro" id="IPR029028">
    <property type="entry name" value="Alpha/beta_knot_MTases"/>
</dbReference>
<dbReference type="PANTHER" id="PTHR30027">
    <property type="entry name" value="RIBOSOMAL RNA SMALL SUBUNIT METHYLTRANSFERASE E"/>
    <property type="match status" value="1"/>
</dbReference>
<dbReference type="PIRSF" id="PIRSF015601">
    <property type="entry name" value="MTase_slr0722"/>
    <property type="match status" value="1"/>
</dbReference>
<evidence type="ECO:0000256" key="1">
    <source>
        <dbReference type="ARBA" id="ARBA00004496"/>
    </source>
</evidence>
<dbReference type="GO" id="GO:0070042">
    <property type="term" value="F:rRNA (uridine-N3-)-methyltransferase activity"/>
    <property type="evidence" value="ECO:0007669"/>
    <property type="project" value="TreeGrafter"/>
</dbReference>
<dbReference type="EC" id="2.1.1.193" evidence="3 12"/>
<evidence type="ECO:0000259" key="13">
    <source>
        <dbReference type="Pfam" id="PF04452"/>
    </source>
</evidence>
<evidence type="ECO:0000256" key="12">
    <source>
        <dbReference type="PIRNR" id="PIRNR015601"/>
    </source>
</evidence>
<comment type="caution">
    <text evidence="15">The sequence shown here is derived from an EMBL/GenBank/DDBJ whole genome shotgun (WGS) entry which is preliminary data.</text>
</comment>
<keyword evidence="16" id="KW-1185">Reference proteome</keyword>
<reference evidence="15 16" key="1">
    <citation type="submission" date="2018-08" db="EMBL/GenBank/DDBJ databases">
        <title>Parvularcula sp. SM1705, isolated from surface water of the South Sea China.</title>
        <authorList>
            <person name="Sun L."/>
        </authorList>
    </citation>
    <scope>NUCLEOTIDE SEQUENCE [LARGE SCALE GENOMIC DNA]</scope>
    <source>
        <strain evidence="15 16">SM1705</strain>
    </source>
</reference>
<dbReference type="Gene3D" id="3.40.1280.10">
    <property type="match status" value="1"/>
</dbReference>
<feature type="domain" description="Ribosomal RNA small subunit methyltransferase E PUA-like" evidence="14">
    <location>
        <begin position="22"/>
        <end position="63"/>
    </location>
</feature>
<organism evidence="15 16">
    <name type="scientific">Parvularcula marina</name>
    <dbReference type="NCBI Taxonomy" id="2292771"/>
    <lineage>
        <taxon>Bacteria</taxon>
        <taxon>Pseudomonadati</taxon>
        <taxon>Pseudomonadota</taxon>
        <taxon>Alphaproteobacteria</taxon>
        <taxon>Parvularculales</taxon>
        <taxon>Parvularculaceae</taxon>
        <taxon>Parvularcula</taxon>
    </lineage>
</organism>
<dbReference type="InterPro" id="IPR029026">
    <property type="entry name" value="tRNA_m1G_MTases_N"/>
</dbReference>
<evidence type="ECO:0000256" key="6">
    <source>
        <dbReference type="ARBA" id="ARBA00022552"/>
    </source>
</evidence>
<proteinExistence type="inferred from homology"/>
<dbReference type="InterPro" id="IPR046886">
    <property type="entry name" value="RsmE_MTase_dom"/>
</dbReference>